<evidence type="ECO:0000256" key="2">
    <source>
        <dbReference type="ARBA" id="ARBA00013868"/>
    </source>
</evidence>
<dbReference type="PANTHER" id="PTHR21342">
    <property type="entry name" value="PHOSPHOPANTETHEINE ADENYLYLTRANSFERASE"/>
    <property type="match status" value="1"/>
</dbReference>
<protein>
    <recommendedName>
        <fullName evidence="2">Phosphopantetheine adenylyltransferase</fullName>
        <ecNumber evidence="1">2.7.7.3</ecNumber>
    </recommendedName>
</protein>
<evidence type="ECO:0000256" key="5">
    <source>
        <dbReference type="ARBA" id="ARBA00022695"/>
    </source>
</evidence>
<name>A0A0F9V704_9ZZZZ</name>
<dbReference type="GO" id="GO:0004595">
    <property type="term" value="F:pantetheine-phosphate adenylyltransferase activity"/>
    <property type="evidence" value="ECO:0007669"/>
    <property type="project" value="UniProtKB-EC"/>
</dbReference>
<keyword evidence="8" id="KW-0460">Magnesium</keyword>
<evidence type="ECO:0000256" key="3">
    <source>
        <dbReference type="ARBA" id="ARBA00022490"/>
    </source>
</evidence>
<accession>A0A0F9V704</accession>
<dbReference type="InterPro" id="IPR004821">
    <property type="entry name" value="Cyt_trans-like"/>
</dbReference>
<dbReference type="Pfam" id="PF01467">
    <property type="entry name" value="CTP_transf_like"/>
    <property type="match status" value="1"/>
</dbReference>
<sequence length="159" mass="17390">MITTAIYPGTFDPITNGHIDLVIRASKLFDKVIVAIAINPGKKPAFSLDERVDLAKQTLAGLDNVEVCGFEGLLIDVANQKQAKIIIRGLRAVSDFEHEFQLAGMNRRMRPEIETIFLTPAEQFTYISSSLVREIAALGGDVSEFVAPCVMTALKAKLV</sequence>
<evidence type="ECO:0000256" key="8">
    <source>
        <dbReference type="ARBA" id="ARBA00022842"/>
    </source>
</evidence>
<dbReference type="AlphaFoldDB" id="A0A0F9V704"/>
<evidence type="ECO:0000256" key="7">
    <source>
        <dbReference type="ARBA" id="ARBA00022840"/>
    </source>
</evidence>
<evidence type="ECO:0000256" key="6">
    <source>
        <dbReference type="ARBA" id="ARBA00022741"/>
    </source>
</evidence>
<dbReference type="NCBIfam" id="TIGR01510">
    <property type="entry name" value="coaD_prev_kdtB"/>
    <property type="match status" value="1"/>
</dbReference>
<dbReference type="SUPFAM" id="SSF52374">
    <property type="entry name" value="Nucleotidylyl transferase"/>
    <property type="match status" value="1"/>
</dbReference>
<keyword evidence="4" id="KW-0808">Transferase</keyword>
<keyword evidence="6" id="KW-0547">Nucleotide-binding</keyword>
<comment type="caution">
    <text evidence="12">The sequence shown here is derived from an EMBL/GenBank/DDBJ whole genome shotgun (WGS) entry which is preliminary data.</text>
</comment>
<dbReference type="GO" id="GO:0015937">
    <property type="term" value="P:coenzyme A biosynthetic process"/>
    <property type="evidence" value="ECO:0007669"/>
    <property type="project" value="UniProtKB-KW"/>
</dbReference>
<proteinExistence type="inferred from homology"/>
<dbReference type="PANTHER" id="PTHR21342:SF1">
    <property type="entry name" value="PHOSPHOPANTETHEINE ADENYLYLTRANSFERASE"/>
    <property type="match status" value="1"/>
</dbReference>
<dbReference type="CDD" id="cd02163">
    <property type="entry name" value="PPAT"/>
    <property type="match status" value="1"/>
</dbReference>
<organism evidence="12">
    <name type="scientific">marine sediment metagenome</name>
    <dbReference type="NCBI Taxonomy" id="412755"/>
    <lineage>
        <taxon>unclassified sequences</taxon>
        <taxon>metagenomes</taxon>
        <taxon>ecological metagenomes</taxon>
    </lineage>
</organism>
<evidence type="ECO:0000256" key="4">
    <source>
        <dbReference type="ARBA" id="ARBA00022679"/>
    </source>
</evidence>
<dbReference type="EC" id="2.7.7.3" evidence="1"/>
<dbReference type="EMBL" id="LAZR01000651">
    <property type="protein sequence ID" value="KKN61658.1"/>
    <property type="molecule type" value="Genomic_DNA"/>
</dbReference>
<gene>
    <name evidence="12" type="ORF">LCGC14_0519900</name>
</gene>
<keyword evidence="3" id="KW-0963">Cytoplasm</keyword>
<evidence type="ECO:0000256" key="1">
    <source>
        <dbReference type="ARBA" id="ARBA00012392"/>
    </source>
</evidence>
<evidence type="ECO:0000256" key="9">
    <source>
        <dbReference type="ARBA" id="ARBA00022993"/>
    </source>
</evidence>
<dbReference type="InterPro" id="IPR014729">
    <property type="entry name" value="Rossmann-like_a/b/a_fold"/>
</dbReference>
<evidence type="ECO:0000259" key="11">
    <source>
        <dbReference type="Pfam" id="PF01467"/>
    </source>
</evidence>
<comment type="catalytic activity">
    <reaction evidence="10">
        <text>(R)-4'-phosphopantetheine + ATP + H(+) = 3'-dephospho-CoA + diphosphate</text>
        <dbReference type="Rhea" id="RHEA:19801"/>
        <dbReference type="ChEBI" id="CHEBI:15378"/>
        <dbReference type="ChEBI" id="CHEBI:30616"/>
        <dbReference type="ChEBI" id="CHEBI:33019"/>
        <dbReference type="ChEBI" id="CHEBI:57328"/>
        <dbReference type="ChEBI" id="CHEBI:61723"/>
        <dbReference type="EC" id="2.7.7.3"/>
    </reaction>
</comment>
<dbReference type="PRINTS" id="PR01020">
    <property type="entry name" value="LPSBIOSNTHSS"/>
</dbReference>
<dbReference type="HAMAP" id="MF_00151">
    <property type="entry name" value="PPAT_bact"/>
    <property type="match status" value="1"/>
</dbReference>
<evidence type="ECO:0000313" key="12">
    <source>
        <dbReference type="EMBL" id="KKN61658.1"/>
    </source>
</evidence>
<dbReference type="InterPro" id="IPR001980">
    <property type="entry name" value="PPAT"/>
</dbReference>
<dbReference type="Gene3D" id="3.40.50.620">
    <property type="entry name" value="HUPs"/>
    <property type="match status" value="1"/>
</dbReference>
<keyword evidence="5" id="KW-0548">Nucleotidyltransferase</keyword>
<reference evidence="12" key="1">
    <citation type="journal article" date="2015" name="Nature">
        <title>Complex archaea that bridge the gap between prokaryotes and eukaryotes.</title>
        <authorList>
            <person name="Spang A."/>
            <person name="Saw J.H."/>
            <person name="Jorgensen S.L."/>
            <person name="Zaremba-Niedzwiedzka K."/>
            <person name="Martijn J."/>
            <person name="Lind A.E."/>
            <person name="van Eijk R."/>
            <person name="Schleper C."/>
            <person name="Guy L."/>
            <person name="Ettema T.J."/>
        </authorList>
    </citation>
    <scope>NUCLEOTIDE SEQUENCE</scope>
</reference>
<dbReference type="NCBIfam" id="TIGR00125">
    <property type="entry name" value="cyt_tran_rel"/>
    <property type="match status" value="1"/>
</dbReference>
<evidence type="ECO:0000256" key="10">
    <source>
        <dbReference type="ARBA" id="ARBA00029346"/>
    </source>
</evidence>
<keyword evidence="9" id="KW-0173">Coenzyme A biosynthesis</keyword>
<keyword evidence="7" id="KW-0067">ATP-binding</keyword>
<dbReference type="GO" id="GO:0005524">
    <property type="term" value="F:ATP binding"/>
    <property type="evidence" value="ECO:0007669"/>
    <property type="project" value="UniProtKB-KW"/>
</dbReference>
<feature type="domain" description="Cytidyltransferase-like" evidence="11">
    <location>
        <begin position="6"/>
        <end position="134"/>
    </location>
</feature>